<dbReference type="GO" id="GO:0015074">
    <property type="term" value="P:DNA integration"/>
    <property type="evidence" value="ECO:0007669"/>
    <property type="project" value="InterPro"/>
</dbReference>
<evidence type="ECO:0000256" key="1">
    <source>
        <dbReference type="ARBA" id="ARBA00008857"/>
    </source>
</evidence>
<evidence type="ECO:0000259" key="6">
    <source>
        <dbReference type="PROSITE" id="PS51900"/>
    </source>
</evidence>
<dbReference type="InterPro" id="IPR011010">
    <property type="entry name" value="DNA_brk_join_enz"/>
</dbReference>
<accession>A0A0F7FBR3</accession>
<dbReference type="Gene3D" id="1.10.443.10">
    <property type="entry name" value="Intergrase catalytic core"/>
    <property type="match status" value="1"/>
</dbReference>
<reference evidence="7 8" key="1">
    <citation type="submission" date="2015-03" db="EMBL/GenBank/DDBJ databases">
        <authorList>
            <person name="Abdul Halim M."/>
        </authorList>
    </citation>
    <scope>NUCLEOTIDE SEQUENCE [LARGE SCALE GENOMIC DNA]</scope>
    <source>
        <strain evidence="7 8">ATCC 35681</strain>
    </source>
</reference>
<dbReference type="InterPro" id="IPR013762">
    <property type="entry name" value="Integrase-like_cat_sf"/>
</dbReference>
<name>A0A0F7FBR3_PAEDU</name>
<dbReference type="SUPFAM" id="SSF56349">
    <property type="entry name" value="DNA breaking-rejoining enzymes"/>
    <property type="match status" value="1"/>
</dbReference>
<dbReference type="RefSeq" id="WP_025700289.1">
    <property type="nucleotide sequence ID" value="NZ_ASQQ01000759.1"/>
</dbReference>
<dbReference type="Proteomes" id="UP000034189">
    <property type="component" value="Chromosome"/>
</dbReference>
<feature type="domain" description="Core-binding (CB)" evidence="6">
    <location>
        <begin position="68"/>
        <end position="166"/>
    </location>
</feature>
<dbReference type="Pfam" id="PF00589">
    <property type="entry name" value="Phage_integrase"/>
    <property type="match status" value="1"/>
</dbReference>
<dbReference type="InterPro" id="IPR010998">
    <property type="entry name" value="Integrase_recombinase_N"/>
</dbReference>
<proteinExistence type="inferred from homology"/>
<keyword evidence="3" id="KW-0233">DNA recombination</keyword>
<dbReference type="CDD" id="cd01189">
    <property type="entry name" value="INT_ICEBs1_C_like"/>
    <property type="match status" value="1"/>
</dbReference>
<gene>
    <name evidence="7" type="ORF">VK70_17540</name>
</gene>
<evidence type="ECO:0008006" key="9">
    <source>
        <dbReference type="Google" id="ProtNLM"/>
    </source>
</evidence>
<protein>
    <recommendedName>
        <fullName evidence="9">Integrase</fullName>
    </recommendedName>
</protein>
<evidence type="ECO:0000313" key="7">
    <source>
        <dbReference type="EMBL" id="AKG36142.1"/>
    </source>
</evidence>
<dbReference type="GO" id="GO:0003677">
    <property type="term" value="F:DNA binding"/>
    <property type="evidence" value="ECO:0007669"/>
    <property type="project" value="UniProtKB-UniRule"/>
</dbReference>
<comment type="similarity">
    <text evidence="1">Belongs to the 'phage' integrase family.</text>
</comment>
<sequence>MAEPKKIPAKNKQGYKWRVVLEGPPDPITGERRQIPRVRDTKSEAMRAAQEEYDRLAGGVDKKKAKKTTFAEACPLFLEAYKRRKNKEGTILIQEKGIKLLSGFLGDSLIHKITQKQYQHVLDHMHTVGYKIKDKANEGKYIYKPYATGTIRNIHVLAGMIFAWAMKEGYRTDNPTKDVDIPEKVLTVEDIEEGDIEEKYLEQHELEEFLRASIEHGLENDSEMFYLMAFSGARPGETCALRWPDFFWEIAEIRITKTLYNPDNNMYKYELTPPKSKGSIRKISIDEAVMDKLAALKVSQDKIHEKYKKHHDDYHDKQFVFCRPNGRPYSVGNMDDRFARLLKFTNIKKHATPHILRHTHISMLTEAGMPLTNIMKRVGHEDSKTTLKIYTHVTNKMKRDDADRIRMHFGNLLNLDKSPEM</sequence>
<dbReference type="AlphaFoldDB" id="A0A0F7FBR3"/>
<dbReference type="PANTHER" id="PTHR30349:SF64">
    <property type="entry name" value="PROPHAGE INTEGRASE INTD-RELATED"/>
    <property type="match status" value="1"/>
</dbReference>
<dbReference type="Gene3D" id="1.10.150.130">
    <property type="match status" value="1"/>
</dbReference>
<dbReference type="PROSITE" id="PS51900">
    <property type="entry name" value="CB"/>
    <property type="match status" value="1"/>
</dbReference>
<evidence type="ECO:0000256" key="3">
    <source>
        <dbReference type="ARBA" id="ARBA00023172"/>
    </source>
</evidence>
<dbReference type="EMBL" id="CP011114">
    <property type="protein sequence ID" value="AKG36142.1"/>
    <property type="molecule type" value="Genomic_DNA"/>
</dbReference>
<keyword evidence="2 4" id="KW-0238">DNA-binding</keyword>
<dbReference type="InterPro" id="IPR044068">
    <property type="entry name" value="CB"/>
</dbReference>
<evidence type="ECO:0000313" key="8">
    <source>
        <dbReference type="Proteomes" id="UP000034189"/>
    </source>
</evidence>
<dbReference type="PANTHER" id="PTHR30349">
    <property type="entry name" value="PHAGE INTEGRASE-RELATED"/>
    <property type="match status" value="1"/>
</dbReference>
<feature type="domain" description="Tyr recombinase" evidence="5">
    <location>
        <begin position="196"/>
        <end position="403"/>
    </location>
</feature>
<reference evidence="7 8" key="2">
    <citation type="journal article" date="2016" name="Genome Announc.">
        <title>Genome Sequence of a Gram-Positive Diazotroph, Paenibacillus durus Type Strain ATCC 35681.</title>
        <authorList>
            <person name="Halim M.A."/>
            <person name="Rahman A.Y."/>
            <person name="Sim K.S."/>
            <person name="Yam H.C."/>
            <person name="Rahim A.A."/>
            <person name="Ghazali A.H."/>
            <person name="Najimudin N."/>
        </authorList>
    </citation>
    <scope>NUCLEOTIDE SEQUENCE [LARGE SCALE GENOMIC DNA]</scope>
    <source>
        <strain evidence="7 8">ATCC 35681</strain>
    </source>
</reference>
<dbReference type="GO" id="GO:0006310">
    <property type="term" value="P:DNA recombination"/>
    <property type="evidence" value="ECO:0007669"/>
    <property type="project" value="UniProtKB-KW"/>
</dbReference>
<evidence type="ECO:0000259" key="5">
    <source>
        <dbReference type="PROSITE" id="PS51898"/>
    </source>
</evidence>
<organism evidence="7 8">
    <name type="scientific">Paenibacillus durus ATCC 35681</name>
    <dbReference type="NCBI Taxonomy" id="1333534"/>
    <lineage>
        <taxon>Bacteria</taxon>
        <taxon>Bacillati</taxon>
        <taxon>Bacillota</taxon>
        <taxon>Bacilli</taxon>
        <taxon>Bacillales</taxon>
        <taxon>Paenibacillaceae</taxon>
        <taxon>Paenibacillus</taxon>
    </lineage>
</organism>
<dbReference type="InterPro" id="IPR002104">
    <property type="entry name" value="Integrase_catalytic"/>
</dbReference>
<evidence type="ECO:0000256" key="2">
    <source>
        <dbReference type="ARBA" id="ARBA00023125"/>
    </source>
</evidence>
<dbReference type="OrthoDB" id="9803188at2"/>
<dbReference type="InterPro" id="IPR050090">
    <property type="entry name" value="Tyrosine_recombinase_XerCD"/>
</dbReference>
<evidence type="ECO:0000256" key="4">
    <source>
        <dbReference type="PROSITE-ProRule" id="PRU01248"/>
    </source>
</evidence>
<dbReference type="PROSITE" id="PS51898">
    <property type="entry name" value="TYR_RECOMBINASE"/>
    <property type="match status" value="1"/>
</dbReference>
<dbReference type="PATRIC" id="fig|1333534.5.peg.3863"/>
<dbReference type="HOGENOM" id="CLU_027562_17_6_9"/>